<dbReference type="OrthoDB" id="407410at2759"/>
<feature type="region of interest" description="Disordered" evidence="7">
    <location>
        <begin position="500"/>
        <end position="602"/>
    </location>
</feature>
<feature type="compositionally biased region" description="Acidic residues" evidence="7">
    <location>
        <begin position="303"/>
        <end position="312"/>
    </location>
</feature>
<feature type="transmembrane region" description="Helical" evidence="8">
    <location>
        <begin position="1003"/>
        <end position="1028"/>
    </location>
</feature>
<accession>A0A8E2JH53</accession>
<evidence type="ECO:0000313" key="11">
    <source>
        <dbReference type="Proteomes" id="UP000250266"/>
    </source>
</evidence>
<dbReference type="PANTHER" id="PTHR12266">
    <property type="entry name" value="NA+/CA2+ K+ INDEPENDENT EXCHANGER"/>
    <property type="match status" value="1"/>
</dbReference>
<feature type="region of interest" description="Disordered" evidence="7">
    <location>
        <begin position="744"/>
        <end position="781"/>
    </location>
</feature>
<feature type="transmembrane region" description="Helical" evidence="8">
    <location>
        <begin position="920"/>
        <end position="940"/>
    </location>
</feature>
<feature type="region of interest" description="Disordered" evidence="7">
    <location>
        <begin position="1"/>
        <end position="23"/>
    </location>
</feature>
<feature type="region of interest" description="Disordered" evidence="7">
    <location>
        <begin position="303"/>
        <end position="329"/>
    </location>
</feature>
<dbReference type="Pfam" id="PF01699">
    <property type="entry name" value="Na_Ca_ex"/>
    <property type="match status" value="2"/>
</dbReference>
<dbReference type="EMBL" id="KV744887">
    <property type="protein sequence ID" value="OCK82475.1"/>
    <property type="molecule type" value="Genomic_DNA"/>
</dbReference>
<evidence type="ECO:0000256" key="3">
    <source>
        <dbReference type="ARBA" id="ARBA00022448"/>
    </source>
</evidence>
<dbReference type="InterPro" id="IPR044880">
    <property type="entry name" value="NCX_ion-bd_dom_sf"/>
</dbReference>
<evidence type="ECO:0000256" key="8">
    <source>
        <dbReference type="SAM" id="Phobius"/>
    </source>
</evidence>
<evidence type="ECO:0000256" key="5">
    <source>
        <dbReference type="ARBA" id="ARBA00022989"/>
    </source>
</evidence>
<dbReference type="Gene3D" id="1.20.1420.30">
    <property type="entry name" value="NCX, central ion-binding region"/>
    <property type="match status" value="2"/>
</dbReference>
<feature type="transmembrane region" description="Helical" evidence="8">
    <location>
        <begin position="193"/>
        <end position="214"/>
    </location>
</feature>
<feature type="transmembrane region" description="Helical" evidence="8">
    <location>
        <begin position="123"/>
        <end position="142"/>
    </location>
</feature>
<feature type="transmembrane region" description="Helical" evidence="8">
    <location>
        <begin position="829"/>
        <end position="849"/>
    </location>
</feature>
<feature type="transmembrane region" description="Helical" evidence="8">
    <location>
        <begin position="890"/>
        <end position="908"/>
    </location>
</feature>
<feature type="domain" description="Sodium/calcium exchanger membrane region" evidence="9">
    <location>
        <begin position="130"/>
        <end position="269"/>
    </location>
</feature>
<dbReference type="InterPro" id="IPR051359">
    <property type="entry name" value="CaCA_antiporter"/>
</dbReference>
<evidence type="ECO:0000256" key="4">
    <source>
        <dbReference type="ARBA" id="ARBA00022692"/>
    </source>
</evidence>
<comment type="similarity">
    <text evidence="2">Belongs to the Ca(2+):cation antiporter (CaCA) (TC 2.A.19) family.</text>
</comment>
<feature type="region of interest" description="Disordered" evidence="7">
    <location>
        <begin position="618"/>
        <end position="642"/>
    </location>
</feature>
<feature type="transmembrane region" description="Helical" evidence="8">
    <location>
        <begin position="250"/>
        <end position="274"/>
    </location>
</feature>
<sequence>MIPISPDKPAARWSPRTSMHGLHPRRKYSARPFILTIAVIVAISLLSVASDRIYSDHSSGRFSPRGLHRREHSLFEPDNEECRLVHHAPDKCAFVKANCPDEEAGIFSYLTLYYCRLPHVKPIAFIILVLWLALLFSTIGIAASDFFCVNLSTIAALLGMSESMAGVTFLALGNGSPDVFSTFAAMSTNSGSLAVGELMGAAGFITAVVAGSMALVRPFKVARKSFVRDVGFFIVAASFSMVFLWDGKLYLWECATMVGFYMFYVVVVMVWHWWLGRRRRQRQRTATIRSHYIMPGGDEAEIPEEYHDDEDAPTGSHTPLRGISTDDFSELERSGGGGILDLDDDEEEEVRERWLGELSSNMRLSKPRMGERRNTLTPIRPSLVGALEFRAVLASLKKSRNIQSIPINLRRYSDDPVFTTAQQQDNLSTVSDPASRPPYQVIPKISDPSLEVSRPKLEVRRAAGYRGRAVSTNDVDGACLDPNILKQGAVPSIDLLAPLPEDDARTSRNSTDQPPPSPSFSLSPPLSEHESRGTSPAAQRLELPSPNRLAPPEPDVPGARSNRQGVFSPSPLSSPTLDDDAQVGSRPHQNLKLTIPGASPPSPFPAYSDFPFSARSSSRAPSLRLPPPSASPESLYHDGHFMGPEKDGRPLRWWPYSVLPAPRVLISTLFPTLYSWHDKNIWEKFLGVIAAPSVFLLTITLPVVETQKDDDNEKGGMPPSLSLPGPLTLIGNDTNCQQRSTITILEPEPPPTNTNDVPRNTLSLDSARHKGLTGSGGSASVATSMEQHYQPLNHPEQILLSPTPRLLQSPEQLPTDHSSSSESKQWNRWLAILQAFTAPYFIVVIVWANTSLDSPRALLKPSLYSLLVSLCMLAILLFTTTPTRPPRWRVVLCFLGFAVSISWISSIANEVVGVLKTLGVILNMSDAILGLTIFAVGNSLGDLVADITVARLGFPVMALSACFGGPMLNILLGIGVSGCYMTIKGGKHHHEKHPDLPMQFKPYHIDVNTTLVISGATLLVTLVGLLVAVPTRKWKMDKTIGWGLVVLWFISTVGNVIVEITGWGGSVS</sequence>
<dbReference type="InterPro" id="IPR004837">
    <property type="entry name" value="NaCa_Exmemb"/>
</dbReference>
<feature type="transmembrane region" description="Helical" evidence="8">
    <location>
        <begin position="861"/>
        <end position="878"/>
    </location>
</feature>
<gene>
    <name evidence="10" type="ORF">K432DRAFT_424148</name>
</gene>
<keyword evidence="11" id="KW-1185">Reference proteome</keyword>
<keyword evidence="4 8" id="KW-0812">Transmembrane</keyword>
<evidence type="ECO:0000259" key="9">
    <source>
        <dbReference type="Pfam" id="PF01699"/>
    </source>
</evidence>
<feature type="transmembrane region" description="Helical" evidence="8">
    <location>
        <begin position="952"/>
        <end position="983"/>
    </location>
</feature>
<proteinExistence type="inferred from homology"/>
<evidence type="ECO:0000256" key="6">
    <source>
        <dbReference type="ARBA" id="ARBA00023136"/>
    </source>
</evidence>
<dbReference type="GO" id="GO:0006874">
    <property type="term" value="P:intracellular calcium ion homeostasis"/>
    <property type="evidence" value="ECO:0007669"/>
    <property type="project" value="TreeGrafter"/>
</dbReference>
<feature type="transmembrane region" description="Helical" evidence="8">
    <location>
        <begin position="33"/>
        <end position="54"/>
    </location>
</feature>
<organism evidence="10 11">
    <name type="scientific">Lepidopterella palustris CBS 459.81</name>
    <dbReference type="NCBI Taxonomy" id="1314670"/>
    <lineage>
        <taxon>Eukaryota</taxon>
        <taxon>Fungi</taxon>
        <taxon>Dikarya</taxon>
        <taxon>Ascomycota</taxon>
        <taxon>Pezizomycotina</taxon>
        <taxon>Dothideomycetes</taxon>
        <taxon>Pleosporomycetidae</taxon>
        <taxon>Mytilinidiales</taxon>
        <taxon>Argynnaceae</taxon>
        <taxon>Lepidopterella</taxon>
    </lineage>
</organism>
<keyword evidence="6 8" id="KW-0472">Membrane</keyword>
<evidence type="ECO:0000256" key="1">
    <source>
        <dbReference type="ARBA" id="ARBA00004141"/>
    </source>
</evidence>
<dbReference type="Proteomes" id="UP000250266">
    <property type="component" value="Unassembled WGS sequence"/>
</dbReference>
<feature type="region of interest" description="Disordered" evidence="7">
    <location>
        <begin position="423"/>
        <end position="443"/>
    </location>
</feature>
<dbReference type="AlphaFoldDB" id="A0A8E2JH53"/>
<protein>
    <recommendedName>
        <fullName evidence="9">Sodium/calcium exchanger membrane region domain-containing protein</fullName>
    </recommendedName>
</protein>
<feature type="transmembrane region" description="Helical" evidence="8">
    <location>
        <begin position="154"/>
        <end position="173"/>
    </location>
</feature>
<reference evidence="10 11" key="1">
    <citation type="journal article" date="2016" name="Nat. Commun.">
        <title>Ectomycorrhizal ecology is imprinted in the genome of the dominant symbiotic fungus Cenococcum geophilum.</title>
        <authorList>
            <consortium name="DOE Joint Genome Institute"/>
            <person name="Peter M."/>
            <person name="Kohler A."/>
            <person name="Ohm R.A."/>
            <person name="Kuo A."/>
            <person name="Krutzmann J."/>
            <person name="Morin E."/>
            <person name="Arend M."/>
            <person name="Barry K.W."/>
            <person name="Binder M."/>
            <person name="Choi C."/>
            <person name="Clum A."/>
            <person name="Copeland A."/>
            <person name="Grisel N."/>
            <person name="Haridas S."/>
            <person name="Kipfer T."/>
            <person name="LaButti K."/>
            <person name="Lindquist E."/>
            <person name="Lipzen A."/>
            <person name="Maire R."/>
            <person name="Meier B."/>
            <person name="Mihaltcheva S."/>
            <person name="Molinier V."/>
            <person name="Murat C."/>
            <person name="Poggeler S."/>
            <person name="Quandt C.A."/>
            <person name="Sperisen C."/>
            <person name="Tritt A."/>
            <person name="Tisserant E."/>
            <person name="Crous P.W."/>
            <person name="Henrissat B."/>
            <person name="Nehls U."/>
            <person name="Egli S."/>
            <person name="Spatafora J.W."/>
            <person name="Grigoriev I.V."/>
            <person name="Martin F.M."/>
        </authorList>
    </citation>
    <scope>NUCLEOTIDE SEQUENCE [LARGE SCALE GENOMIC DNA]</scope>
    <source>
        <strain evidence="10 11">CBS 459.81</strain>
    </source>
</reference>
<dbReference type="GO" id="GO:0016020">
    <property type="term" value="C:membrane"/>
    <property type="evidence" value="ECO:0007669"/>
    <property type="project" value="UniProtKB-SubCell"/>
</dbReference>
<dbReference type="PANTHER" id="PTHR12266:SF0">
    <property type="entry name" value="MITOCHONDRIAL SODIUM_CALCIUM EXCHANGER PROTEIN"/>
    <property type="match status" value="1"/>
</dbReference>
<keyword evidence="3" id="KW-0813">Transport</keyword>
<feature type="compositionally biased region" description="Polar residues" evidence="7">
    <location>
        <begin position="423"/>
        <end position="432"/>
    </location>
</feature>
<feature type="transmembrane region" description="Helical" evidence="8">
    <location>
        <begin position="1040"/>
        <end position="1058"/>
    </location>
</feature>
<dbReference type="GO" id="GO:0008324">
    <property type="term" value="F:monoatomic cation transmembrane transporter activity"/>
    <property type="evidence" value="ECO:0007669"/>
    <property type="project" value="TreeGrafter"/>
</dbReference>
<comment type="subcellular location">
    <subcellularLocation>
        <location evidence="1">Membrane</location>
        <topology evidence="1">Multi-pass membrane protein</topology>
    </subcellularLocation>
</comment>
<feature type="transmembrane region" description="Helical" evidence="8">
    <location>
        <begin position="226"/>
        <end position="244"/>
    </location>
</feature>
<evidence type="ECO:0000256" key="2">
    <source>
        <dbReference type="ARBA" id="ARBA00008170"/>
    </source>
</evidence>
<evidence type="ECO:0000256" key="7">
    <source>
        <dbReference type="SAM" id="MobiDB-lite"/>
    </source>
</evidence>
<feature type="domain" description="Sodium/calcium exchanger membrane region" evidence="9">
    <location>
        <begin position="894"/>
        <end position="1053"/>
    </location>
</feature>
<evidence type="ECO:0000313" key="10">
    <source>
        <dbReference type="EMBL" id="OCK82475.1"/>
    </source>
</evidence>
<keyword evidence="5 8" id="KW-1133">Transmembrane helix</keyword>
<name>A0A8E2JH53_9PEZI</name>